<feature type="compositionally biased region" description="Polar residues" evidence="1">
    <location>
        <begin position="426"/>
        <end position="436"/>
    </location>
</feature>
<evidence type="ECO:0000313" key="3">
    <source>
        <dbReference type="Proteomes" id="UP000789342"/>
    </source>
</evidence>
<feature type="region of interest" description="Disordered" evidence="1">
    <location>
        <begin position="282"/>
        <end position="516"/>
    </location>
</feature>
<reference evidence="2" key="1">
    <citation type="submission" date="2021-06" db="EMBL/GenBank/DDBJ databases">
        <authorList>
            <person name="Kallberg Y."/>
            <person name="Tangrot J."/>
            <person name="Rosling A."/>
        </authorList>
    </citation>
    <scope>NUCLEOTIDE SEQUENCE</scope>
    <source>
        <strain evidence="2">CL551</strain>
    </source>
</reference>
<feature type="compositionally biased region" description="Polar residues" evidence="1">
    <location>
        <begin position="483"/>
        <end position="493"/>
    </location>
</feature>
<feature type="compositionally biased region" description="Polar residues" evidence="1">
    <location>
        <begin position="31"/>
        <end position="48"/>
    </location>
</feature>
<dbReference type="Proteomes" id="UP000789342">
    <property type="component" value="Unassembled WGS sequence"/>
</dbReference>
<dbReference type="EMBL" id="CAJVPV010009421">
    <property type="protein sequence ID" value="CAG8641361.1"/>
    <property type="molecule type" value="Genomic_DNA"/>
</dbReference>
<dbReference type="AlphaFoldDB" id="A0A9N9GXA4"/>
<keyword evidence="3" id="KW-1185">Reference proteome</keyword>
<feature type="compositionally biased region" description="Low complexity" evidence="1">
    <location>
        <begin position="337"/>
        <end position="397"/>
    </location>
</feature>
<sequence length="608" mass="67564">MSVSDYYPSKSASAHCSGEKASVQYPDEVSSGENASVQYPNEGSSGVNDPNYYPGYADLISYMKNYNHKSYRQFLNIHRNVIAASPPYSTDWGVLNSIWNKRFLTTAKELNIDTFETLKKKVRPSRWDDNPTAGEYNPTAGEYNPTAEEYRPLYLFESEVSYLRIIIFTVWSLRKEPVDRFQIYWNDIISERQTRRDLANYNTERDRLILTLTDLELKIESTSIKLSKIVEKYANGQVNSIYNDNDVDVSFGDDNLTSNHDIHNLSTRVYFDHSDNNYDFANANKDLNANNEPDSINASDPNANKDLDSMNASDSNANNDPESMNASDLNANKDLDSMNASDSNANNDPDSMNASDSNANNDPDSMNASDPNANNDPDFMNASDSNANNDPDSMNASGPNANNDPDSMNASDPNANNDPDSMNASELNANNDPDSMNASDPNANNDPDSVNASNDPGSANANNDTDSANANNDTDFTNANNDPDSTNANDPDGNSTNSRYRRRKRSRNSAYVGPRSRNNNAIGIIIETEENENNEGNEDDTIMDSSDNETQFITREQKKMRHIIEELSEPISVEENELNLSNLAESSSQIPTLIQLYQNAIRAGMHAK</sequence>
<comment type="caution">
    <text evidence="2">The sequence shown here is derived from an EMBL/GenBank/DDBJ whole genome shotgun (WGS) entry which is preliminary data.</text>
</comment>
<dbReference type="OrthoDB" id="2427179at2759"/>
<feature type="compositionally biased region" description="Low complexity" evidence="1">
    <location>
        <begin position="309"/>
        <end position="323"/>
    </location>
</feature>
<feature type="non-terminal residue" evidence="2">
    <location>
        <position position="1"/>
    </location>
</feature>
<evidence type="ECO:0000313" key="2">
    <source>
        <dbReference type="EMBL" id="CAG8641361.1"/>
    </source>
</evidence>
<feature type="compositionally biased region" description="Polar residues" evidence="1">
    <location>
        <begin position="285"/>
        <end position="302"/>
    </location>
</feature>
<feature type="compositionally biased region" description="Low complexity" evidence="1">
    <location>
        <begin position="437"/>
        <end position="482"/>
    </location>
</feature>
<evidence type="ECO:0000256" key="1">
    <source>
        <dbReference type="SAM" id="MobiDB-lite"/>
    </source>
</evidence>
<organism evidence="2 3">
    <name type="scientific">Acaulospora morrowiae</name>
    <dbReference type="NCBI Taxonomy" id="94023"/>
    <lineage>
        <taxon>Eukaryota</taxon>
        <taxon>Fungi</taxon>
        <taxon>Fungi incertae sedis</taxon>
        <taxon>Mucoromycota</taxon>
        <taxon>Glomeromycotina</taxon>
        <taxon>Glomeromycetes</taxon>
        <taxon>Diversisporales</taxon>
        <taxon>Acaulosporaceae</taxon>
        <taxon>Acaulospora</taxon>
    </lineage>
</organism>
<feature type="region of interest" description="Disordered" evidence="1">
    <location>
        <begin position="18"/>
        <end position="50"/>
    </location>
</feature>
<proteinExistence type="predicted"/>
<protein>
    <submittedName>
        <fullName evidence="2">2503_t:CDS:1</fullName>
    </submittedName>
</protein>
<accession>A0A9N9GXA4</accession>
<name>A0A9N9GXA4_9GLOM</name>
<gene>
    <name evidence="2" type="ORF">AMORRO_LOCUS9528</name>
</gene>
<feature type="compositionally biased region" description="Low complexity" evidence="1">
    <location>
        <begin position="406"/>
        <end position="425"/>
    </location>
</feature>